<dbReference type="CDD" id="cd12152">
    <property type="entry name" value="F1-ATPase_delta"/>
    <property type="match status" value="1"/>
</dbReference>
<comment type="subcellular location">
    <subcellularLocation>
        <location evidence="1">Mitochondrion inner membrane</location>
    </subcellularLocation>
</comment>
<keyword evidence="4" id="KW-0375">Hydrogen ion transport</keyword>
<keyword evidence="5" id="KW-0999">Mitochondrion inner membrane</keyword>
<keyword evidence="12" id="KW-1185">Reference proteome</keyword>
<comment type="caution">
    <text evidence="11">The sequence shown here is derived from an EMBL/GenBank/DDBJ whole genome shotgun (WGS) entry which is preliminary data.</text>
</comment>
<dbReference type="GO" id="GO:0046933">
    <property type="term" value="F:proton-transporting ATP synthase activity, rotational mechanism"/>
    <property type="evidence" value="ECO:0007669"/>
    <property type="project" value="InterPro"/>
</dbReference>
<keyword evidence="3" id="KW-0813">Transport</keyword>
<reference evidence="11 12" key="1">
    <citation type="journal article" date="2021" name="Nat. Commun.">
        <title>Incipient diploidization of the medicinal plant Perilla within 10,000 years.</title>
        <authorList>
            <person name="Zhang Y."/>
            <person name="Shen Q."/>
            <person name="Leng L."/>
            <person name="Zhang D."/>
            <person name="Chen S."/>
            <person name="Shi Y."/>
            <person name="Ning Z."/>
            <person name="Chen S."/>
        </authorList>
    </citation>
    <scope>NUCLEOTIDE SEQUENCE [LARGE SCALE GENOMIC DNA]</scope>
    <source>
        <strain evidence="12">cv. PC099</strain>
    </source>
</reference>
<evidence type="ECO:0000256" key="8">
    <source>
        <dbReference type="ARBA" id="ARBA00023128"/>
    </source>
</evidence>
<gene>
    <name evidence="11" type="ORF">C2S53_001596</name>
</gene>
<name>A0AAD4J391_PERFH</name>
<accession>A0AAD4J391</accession>
<dbReference type="EMBL" id="SDAM02000167">
    <property type="protein sequence ID" value="KAH6826159.1"/>
    <property type="molecule type" value="Genomic_DNA"/>
</dbReference>
<dbReference type="SUPFAM" id="SSF51344">
    <property type="entry name" value="Epsilon subunit of F1F0-ATP synthase N-terminal domain"/>
    <property type="match status" value="1"/>
</dbReference>
<dbReference type="PANTHER" id="PTHR13822:SF7">
    <property type="entry name" value="ATP SYNTHASE SUBUNIT DELTA, MITOCHONDRIAL"/>
    <property type="match status" value="1"/>
</dbReference>
<evidence type="ECO:0000256" key="7">
    <source>
        <dbReference type="ARBA" id="ARBA00023065"/>
    </source>
</evidence>
<dbReference type="Proteomes" id="UP001190926">
    <property type="component" value="Unassembled WGS sequence"/>
</dbReference>
<evidence type="ECO:0000256" key="6">
    <source>
        <dbReference type="ARBA" id="ARBA00022946"/>
    </source>
</evidence>
<proteinExistence type="inferred from homology"/>
<evidence type="ECO:0000259" key="10">
    <source>
        <dbReference type="Pfam" id="PF02823"/>
    </source>
</evidence>
<evidence type="ECO:0000256" key="3">
    <source>
        <dbReference type="ARBA" id="ARBA00022448"/>
    </source>
</evidence>
<keyword evidence="9" id="KW-0472">Membrane</keyword>
<dbReference type="InterPro" id="IPR001469">
    <property type="entry name" value="ATP_synth_F1_dsu/esu"/>
</dbReference>
<organism evidence="11 12">
    <name type="scientific">Perilla frutescens var. hirtella</name>
    <name type="common">Perilla citriodora</name>
    <name type="synonym">Perilla setoyensis</name>
    <dbReference type="NCBI Taxonomy" id="608512"/>
    <lineage>
        <taxon>Eukaryota</taxon>
        <taxon>Viridiplantae</taxon>
        <taxon>Streptophyta</taxon>
        <taxon>Embryophyta</taxon>
        <taxon>Tracheophyta</taxon>
        <taxon>Spermatophyta</taxon>
        <taxon>Magnoliopsida</taxon>
        <taxon>eudicotyledons</taxon>
        <taxon>Gunneridae</taxon>
        <taxon>Pentapetalae</taxon>
        <taxon>asterids</taxon>
        <taxon>lamiids</taxon>
        <taxon>Lamiales</taxon>
        <taxon>Lamiaceae</taxon>
        <taxon>Nepetoideae</taxon>
        <taxon>Elsholtzieae</taxon>
        <taxon>Perilla</taxon>
    </lineage>
</organism>
<evidence type="ECO:0000313" key="12">
    <source>
        <dbReference type="Proteomes" id="UP001190926"/>
    </source>
</evidence>
<dbReference type="InterPro" id="IPR020546">
    <property type="entry name" value="ATP_synth_F1_dsu/esu_N"/>
</dbReference>
<evidence type="ECO:0000256" key="2">
    <source>
        <dbReference type="ARBA" id="ARBA00005712"/>
    </source>
</evidence>
<dbReference type="GO" id="GO:0005743">
    <property type="term" value="C:mitochondrial inner membrane"/>
    <property type="evidence" value="ECO:0007669"/>
    <property type="project" value="UniProtKB-SubCell"/>
</dbReference>
<comment type="similarity">
    <text evidence="2">Belongs to the ATPase epsilon chain family.</text>
</comment>
<dbReference type="GO" id="GO:0045259">
    <property type="term" value="C:proton-transporting ATP synthase complex"/>
    <property type="evidence" value="ECO:0007669"/>
    <property type="project" value="InterPro"/>
</dbReference>
<feature type="domain" description="ATP synthase F1 complex delta/epsilon subunit N-terminal" evidence="10">
    <location>
        <begin position="71"/>
        <end position="148"/>
    </location>
</feature>
<dbReference type="NCBIfam" id="TIGR01216">
    <property type="entry name" value="ATP_synt_epsi"/>
    <property type="match status" value="1"/>
</dbReference>
<dbReference type="AlphaFoldDB" id="A0AAD4J391"/>
<dbReference type="Gene3D" id="2.60.15.10">
    <property type="entry name" value="F0F1 ATP synthase delta/epsilon subunit, N-terminal"/>
    <property type="match status" value="1"/>
</dbReference>
<dbReference type="HAMAP" id="MF_00530">
    <property type="entry name" value="ATP_synth_epsil_bac"/>
    <property type="match status" value="1"/>
</dbReference>
<evidence type="ECO:0000256" key="9">
    <source>
        <dbReference type="ARBA" id="ARBA00023136"/>
    </source>
</evidence>
<dbReference type="PANTHER" id="PTHR13822">
    <property type="entry name" value="ATP SYNTHASE DELTA/EPSILON CHAIN"/>
    <property type="match status" value="1"/>
</dbReference>
<sequence>MFRRGTIRLLPQGQRRLFSTSEVRTVPAADDLFSAAWRRVVPNIDLPKTPLAFTQPPPSTTSAASIPSKLSINLISRYSSHFSNKQVDMVIAPAVAGEMGILPGHVASISELKPGLLSIHEGDEVTKYFISSGFAFVHSNSVVEIIAVEAVSTEQIDPASVQKGLAEFTQMLSTASTDAEKVEARIGLEVLTALNSSLAG</sequence>
<evidence type="ECO:0000256" key="5">
    <source>
        <dbReference type="ARBA" id="ARBA00022792"/>
    </source>
</evidence>
<evidence type="ECO:0000313" key="11">
    <source>
        <dbReference type="EMBL" id="KAH6826159.1"/>
    </source>
</evidence>
<dbReference type="InterPro" id="IPR036771">
    <property type="entry name" value="ATPsynth_dsu/esu_N"/>
</dbReference>
<dbReference type="Pfam" id="PF02823">
    <property type="entry name" value="ATP-synt_DE_N"/>
    <property type="match status" value="1"/>
</dbReference>
<evidence type="ECO:0000256" key="1">
    <source>
        <dbReference type="ARBA" id="ARBA00004273"/>
    </source>
</evidence>
<evidence type="ECO:0000256" key="4">
    <source>
        <dbReference type="ARBA" id="ARBA00022781"/>
    </source>
</evidence>
<keyword evidence="7" id="KW-0406">Ion transport</keyword>
<protein>
    <submittedName>
        <fullName evidence="11">ATPase</fullName>
    </submittedName>
</protein>
<keyword evidence="8" id="KW-0496">Mitochondrion</keyword>
<keyword evidence="6" id="KW-0809">Transit peptide</keyword>